<proteinExistence type="predicted"/>
<dbReference type="EMBL" id="CP003350">
    <property type="protein sequence ID" value="AFC87329.1"/>
    <property type="molecule type" value="Genomic_DNA"/>
</dbReference>
<dbReference type="AlphaFoldDB" id="H8L2X3"/>
<accession>H8L2X3</accession>
<gene>
    <name evidence="3" type="ordered locus">Fraau_3001</name>
</gene>
<dbReference type="InterPro" id="IPR050570">
    <property type="entry name" value="Cell_wall_metabolism_enzyme"/>
</dbReference>
<dbReference type="CDD" id="cd12797">
    <property type="entry name" value="M23_peptidase"/>
    <property type="match status" value="1"/>
</dbReference>
<dbReference type="Pfam" id="PF01551">
    <property type="entry name" value="Peptidase_M23"/>
    <property type="match status" value="1"/>
</dbReference>
<dbReference type="GO" id="GO:0004222">
    <property type="term" value="F:metalloendopeptidase activity"/>
    <property type="evidence" value="ECO:0007669"/>
    <property type="project" value="TreeGrafter"/>
</dbReference>
<dbReference type="SUPFAM" id="SSF51261">
    <property type="entry name" value="Duplicated hybrid motif"/>
    <property type="match status" value="1"/>
</dbReference>
<feature type="region of interest" description="Disordered" evidence="1">
    <location>
        <begin position="1"/>
        <end position="23"/>
    </location>
</feature>
<dbReference type="InterPro" id="IPR016047">
    <property type="entry name" value="M23ase_b-sheet_dom"/>
</dbReference>
<dbReference type="Proteomes" id="UP000005234">
    <property type="component" value="Chromosome"/>
</dbReference>
<dbReference type="Gene3D" id="2.70.70.10">
    <property type="entry name" value="Glucose Permease (Domain IIA)"/>
    <property type="match status" value="1"/>
</dbReference>
<sequence>MLTAPASAQSTRSQQAQARKQLHELHQQVQDLTEAREATRSQQQSVTAALARQAQAVAMAARSVRQTEQALGAKQQELDTLLQQRDALKLQLQQQRQAIGELLRAAYSLGQGSDLRLLLGDDDVGRIARALMYSHYFQQDRQRRVAALMGQLAQLQQLEGQIRDQQQLLQQTRQLRSRQQQQLARQRAAQQKLLDQTNARYQTQGQKLAALRQDEASLNQMLARLQRALDEAARAAARESRQNPSAPTSRGNIRGNLPWPAKGAVRRHGNGVLIAAAQGSEIHAVARGRVVFIGFLRGYGTLIILNHGDGWTSGYGNTETQLCKVGDQIEAGQTLATASAATDNDNSGVYFELRHRLTPTNPEAWLSAHR</sequence>
<organism evidence="3 4">
    <name type="scientific">Frateuria aurantia (strain ATCC 33424 / DSM 6220 / KCTC 2777 / LMG 1558 / NBRC 3245 / NCIMB 13370)</name>
    <name type="common">Acetobacter aurantius</name>
    <dbReference type="NCBI Taxonomy" id="767434"/>
    <lineage>
        <taxon>Bacteria</taxon>
        <taxon>Pseudomonadati</taxon>
        <taxon>Pseudomonadota</taxon>
        <taxon>Gammaproteobacteria</taxon>
        <taxon>Lysobacterales</taxon>
        <taxon>Rhodanobacteraceae</taxon>
        <taxon>Frateuria</taxon>
    </lineage>
</organism>
<name>H8L2X3_FRAAD</name>
<evidence type="ECO:0000313" key="4">
    <source>
        <dbReference type="Proteomes" id="UP000005234"/>
    </source>
</evidence>
<dbReference type="Gene3D" id="6.10.250.3150">
    <property type="match status" value="1"/>
</dbReference>
<dbReference type="STRING" id="767434.Fraau_3001"/>
<dbReference type="PANTHER" id="PTHR21666">
    <property type="entry name" value="PEPTIDASE-RELATED"/>
    <property type="match status" value="1"/>
</dbReference>
<dbReference type="eggNOG" id="COG4942">
    <property type="taxonomic scope" value="Bacteria"/>
</dbReference>
<feature type="compositionally biased region" description="Low complexity" evidence="1">
    <location>
        <begin position="1"/>
        <end position="19"/>
    </location>
</feature>
<keyword evidence="4" id="KW-1185">Reference proteome</keyword>
<evidence type="ECO:0000313" key="3">
    <source>
        <dbReference type="EMBL" id="AFC87329.1"/>
    </source>
</evidence>
<dbReference type="KEGG" id="fau:Fraau_3001"/>
<feature type="region of interest" description="Disordered" evidence="1">
    <location>
        <begin position="233"/>
        <end position="257"/>
    </location>
</feature>
<dbReference type="InterPro" id="IPR011055">
    <property type="entry name" value="Dup_hybrid_motif"/>
</dbReference>
<feature type="domain" description="M23ase beta-sheet core" evidence="2">
    <location>
        <begin position="270"/>
        <end position="362"/>
    </location>
</feature>
<protein>
    <submittedName>
        <fullName evidence="3">Membrane-bound metallopeptidase</fullName>
    </submittedName>
</protein>
<evidence type="ECO:0000259" key="2">
    <source>
        <dbReference type="Pfam" id="PF01551"/>
    </source>
</evidence>
<reference evidence="3" key="1">
    <citation type="submission" date="2012-02" db="EMBL/GenBank/DDBJ databases">
        <title>The complete genome of Frateuria aurantia DSM 6220.</title>
        <authorList>
            <consortium name="US DOE Joint Genome Institute (JGI-PGF)"/>
            <person name="Lucas S."/>
            <person name="Copeland A."/>
            <person name="Lapidus A."/>
            <person name="Glavina del Rio T."/>
            <person name="Dalin E."/>
            <person name="Tice H."/>
            <person name="Bruce D."/>
            <person name="Goodwin L."/>
            <person name="Pitluck S."/>
            <person name="Peters L."/>
            <person name="Ovchinnikova G."/>
            <person name="Teshima H."/>
            <person name="Kyrpides N."/>
            <person name="Mavromatis K."/>
            <person name="Ivanova N."/>
            <person name="Brettin T."/>
            <person name="Detter J.C."/>
            <person name="Han C."/>
            <person name="Larimer F."/>
            <person name="Land M."/>
            <person name="Hauser L."/>
            <person name="Markowitz V."/>
            <person name="Cheng J.-F."/>
            <person name="Hugenholtz P."/>
            <person name="Woyke T."/>
            <person name="Wu D."/>
            <person name="Brambilla E."/>
            <person name="Klenk H.-P."/>
            <person name="Eisen J.A."/>
        </authorList>
    </citation>
    <scope>NUCLEOTIDE SEQUENCE</scope>
    <source>
        <strain evidence="3">DSM 6220</strain>
    </source>
</reference>
<evidence type="ECO:0000256" key="1">
    <source>
        <dbReference type="SAM" id="MobiDB-lite"/>
    </source>
</evidence>
<dbReference type="PANTHER" id="PTHR21666:SF270">
    <property type="entry name" value="MUREIN HYDROLASE ACTIVATOR ENVC"/>
    <property type="match status" value="1"/>
</dbReference>
<dbReference type="HOGENOM" id="CLU_029425_4_0_6"/>